<name>A0A8S3H739_9BILA</name>
<organism evidence="3 4">
    <name type="scientific">Rotaria magnacalcarata</name>
    <dbReference type="NCBI Taxonomy" id="392030"/>
    <lineage>
        <taxon>Eukaryota</taxon>
        <taxon>Metazoa</taxon>
        <taxon>Spiralia</taxon>
        <taxon>Gnathifera</taxon>
        <taxon>Rotifera</taxon>
        <taxon>Eurotatoria</taxon>
        <taxon>Bdelloidea</taxon>
        <taxon>Philodinida</taxon>
        <taxon>Philodinidae</taxon>
        <taxon>Rotaria</taxon>
    </lineage>
</organism>
<evidence type="ECO:0000256" key="1">
    <source>
        <dbReference type="SAM" id="Phobius"/>
    </source>
</evidence>
<keyword evidence="1" id="KW-0812">Transmembrane</keyword>
<sequence length="201" mass="22326">GASPTSIDALVFGYLAPLIHGPASNGALARYASNRKNLRDFVDRILTVYLGDLPRDIVTTDSTTATATSTSPNEDRLRDKVAVITVGLLTMCAYAYLSGLIRIEINEKSLLFFLSMEELVLANLDSTAFDVDNLIENIAYKSTDGNVVNENFDPNLLESKFRHAMSILQDYQVQTEQNIKKLEEVCEKERNTWADSVAQLE</sequence>
<reference evidence="3" key="1">
    <citation type="submission" date="2021-02" db="EMBL/GenBank/DDBJ databases">
        <authorList>
            <person name="Nowell W R."/>
        </authorList>
    </citation>
    <scope>NUCLEOTIDE SEQUENCE</scope>
</reference>
<dbReference type="AlphaFoldDB" id="A0A8S3H739"/>
<protein>
    <recommendedName>
        <fullName evidence="2">Metaxin glutathione S-transferase domain-containing protein</fullName>
    </recommendedName>
</protein>
<dbReference type="Pfam" id="PF17171">
    <property type="entry name" value="GST_C_6"/>
    <property type="match status" value="1"/>
</dbReference>
<keyword evidence="1" id="KW-0472">Membrane</keyword>
<dbReference type="InterPro" id="IPR033468">
    <property type="entry name" value="Metaxin_GST"/>
</dbReference>
<evidence type="ECO:0000259" key="2">
    <source>
        <dbReference type="Pfam" id="PF17171"/>
    </source>
</evidence>
<accession>A0A8S3H739</accession>
<evidence type="ECO:0000313" key="3">
    <source>
        <dbReference type="EMBL" id="CAF5177389.1"/>
    </source>
</evidence>
<dbReference type="EMBL" id="CAJOBI010316232">
    <property type="protein sequence ID" value="CAF5177389.1"/>
    <property type="molecule type" value="Genomic_DNA"/>
</dbReference>
<feature type="non-terminal residue" evidence="3">
    <location>
        <position position="201"/>
    </location>
</feature>
<comment type="caution">
    <text evidence="3">The sequence shown here is derived from an EMBL/GenBank/DDBJ whole genome shotgun (WGS) entry which is preliminary data.</text>
</comment>
<dbReference type="Proteomes" id="UP000676336">
    <property type="component" value="Unassembled WGS sequence"/>
</dbReference>
<feature type="transmembrane region" description="Helical" evidence="1">
    <location>
        <begin position="81"/>
        <end position="101"/>
    </location>
</feature>
<feature type="non-terminal residue" evidence="3">
    <location>
        <position position="1"/>
    </location>
</feature>
<gene>
    <name evidence="3" type="ORF">SMN809_LOCUS67880</name>
</gene>
<feature type="domain" description="Metaxin glutathione S-transferase" evidence="2">
    <location>
        <begin position="1"/>
        <end position="45"/>
    </location>
</feature>
<proteinExistence type="predicted"/>
<evidence type="ECO:0000313" key="4">
    <source>
        <dbReference type="Proteomes" id="UP000676336"/>
    </source>
</evidence>
<keyword evidence="1" id="KW-1133">Transmembrane helix</keyword>